<dbReference type="SUPFAM" id="SSF52172">
    <property type="entry name" value="CheY-like"/>
    <property type="match status" value="1"/>
</dbReference>
<dbReference type="GO" id="GO:0000156">
    <property type="term" value="F:phosphorelay response regulator activity"/>
    <property type="evidence" value="ECO:0007669"/>
    <property type="project" value="InterPro"/>
</dbReference>
<name>A0A4Q1JL22_9BACT</name>
<dbReference type="OrthoDB" id="1490554at2"/>
<dbReference type="AlphaFoldDB" id="A0A4Q1JL22"/>
<dbReference type="InterPro" id="IPR001789">
    <property type="entry name" value="Sig_transdc_resp-reg_receiver"/>
</dbReference>
<evidence type="ECO:0000313" key="5">
    <source>
        <dbReference type="Proteomes" id="UP000289703"/>
    </source>
</evidence>
<organism evidence="4 5">
    <name type="scientific">Ancylomarina salipaludis</name>
    <dbReference type="NCBI Taxonomy" id="2501299"/>
    <lineage>
        <taxon>Bacteria</taxon>
        <taxon>Pseudomonadati</taxon>
        <taxon>Bacteroidota</taxon>
        <taxon>Bacteroidia</taxon>
        <taxon>Marinilabiliales</taxon>
        <taxon>Marinifilaceae</taxon>
        <taxon>Ancylomarina</taxon>
    </lineage>
</organism>
<dbReference type="RefSeq" id="WP_129254841.1">
    <property type="nucleotide sequence ID" value="NZ_SAXA01000010.1"/>
</dbReference>
<accession>A0A4Q1JL22</accession>
<evidence type="ECO:0000313" key="4">
    <source>
        <dbReference type="EMBL" id="RXQ92185.1"/>
    </source>
</evidence>
<evidence type="ECO:0000259" key="2">
    <source>
        <dbReference type="PROSITE" id="PS50110"/>
    </source>
</evidence>
<gene>
    <name evidence="4" type="ORF">EO244_11590</name>
</gene>
<dbReference type="PANTHER" id="PTHR37299">
    <property type="entry name" value="TRANSCRIPTIONAL REGULATOR-RELATED"/>
    <property type="match status" value="1"/>
</dbReference>
<dbReference type="PANTHER" id="PTHR37299:SF1">
    <property type="entry name" value="STAGE 0 SPORULATION PROTEIN A HOMOLOG"/>
    <property type="match status" value="1"/>
</dbReference>
<feature type="modified residue" description="4-aspartylphosphate" evidence="1">
    <location>
        <position position="56"/>
    </location>
</feature>
<dbReference type="InterPro" id="IPR007492">
    <property type="entry name" value="LytTR_DNA-bd_dom"/>
</dbReference>
<dbReference type="Proteomes" id="UP000289703">
    <property type="component" value="Unassembled WGS sequence"/>
</dbReference>
<dbReference type="Gene3D" id="3.40.50.2300">
    <property type="match status" value="1"/>
</dbReference>
<keyword evidence="1" id="KW-0597">Phosphoprotein</keyword>
<dbReference type="GO" id="GO:0003677">
    <property type="term" value="F:DNA binding"/>
    <property type="evidence" value="ECO:0007669"/>
    <property type="project" value="InterPro"/>
</dbReference>
<dbReference type="SMART" id="SM00448">
    <property type="entry name" value="REC"/>
    <property type="match status" value="1"/>
</dbReference>
<evidence type="ECO:0000259" key="3">
    <source>
        <dbReference type="PROSITE" id="PS50930"/>
    </source>
</evidence>
<dbReference type="Pfam" id="PF00072">
    <property type="entry name" value="Response_reg"/>
    <property type="match status" value="1"/>
</dbReference>
<dbReference type="InterPro" id="IPR011006">
    <property type="entry name" value="CheY-like_superfamily"/>
</dbReference>
<comment type="caution">
    <text evidence="4">The sequence shown here is derived from an EMBL/GenBank/DDBJ whole genome shotgun (WGS) entry which is preliminary data.</text>
</comment>
<dbReference type="InterPro" id="IPR046947">
    <property type="entry name" value="LytR-like"/>
</dbReference>
<keyword evidence="5" id="KW-1185">Reference proteome</keyword>
<dbReference type="PROSITE" id="PS50930">
    <property type="entry name" value="HTH_LYTTR"/>
    <property type="match status" value="1"/>
</dbReference>
<feature type="domain" description="Response regulatory" evidence="2">
    <location>
        <begin position="5"/>
        <end position="116"/>
    </location>
</feature>
<protein>
    <submittedName>
        <fullName evidence="4">Response regulator transcription factor</fullName>
    </submittedName>
</protein>
<dbReference type="Gene3D" id="2.40.50.1020">
    <property type="entry name" value="LytTr DNA-binding domain"/>
    <property type="match status" value="1"/>
</dbReference>
<dbReference type="SMART" id="SM00850">
    <property type="entry name" value="LytTR"/>
    <property type="match status" value="1"/>
</dbReference>
<feature type="domain" description="HTH LytTR-type" evidence="3">
    <location>
        <begin position="132"/>
        <end position="230"/>
    </location>
</feature>
<dbReference type="Pfam" id="PF04397">
    <property type="entry name" value="LytTR"/>
    <property type="match status" value="1"/>
</dbReference>
<proteinExistence type="predicted"/>
<evidence type="ECO:0000256" key="1">
    <source>
        <dbReference type="PROSITE-ProRule" id="PRU00169"/>
    </source>
</evidence>
<sequence>MKNQTCIIVEDEQLAIDLLLSYVEKIPFLSCAGAFPNAIEAYSFLYENSVDIIFVDIDMPGMKGTDFVKSLRRNYKIIFTTACEQSALEAFELNAIDYLTKPIEFNRFIQALNKATLYNISTSENKTNAGKLFIKVDGKIINISLNEILYIQGMQRYTQIFTKNNKYTSLTSLFKLSEHLPKDKFLRVHKSYIINIDNISCIEGNMIKINNETIPISKGKKDQFFKDLDENIDILYL</sequence>
<dbReference type="EMBL" id="SAXA01000010">
    <property type="protein sequence ID" value="RXQ92185.1"/>
    <property type="molecule type" value="Genomic_DNA"/>
</dbReference>
<dbReference type="PROSITE" id="PS50110">
    <property type="entry name" value="RESPONSE_REGULATORY"/>
    <property type="match status" value="1"/>
</dbReference>
<reference evidence="4 5" key="1">
    <citation type="submission" date="2019-01" db="EMBL/GenBank/DDBJ databases">
        <title>Ancylomarina salipaludis sp. nov., isolated from a salt marsh.</title>
        <authorList>
            <person name="Yoon J.-H."/>
        </authorList>
    </citation>
    <scope>NUCLEOTIDE SEQUENCE [LARGE SCALE GENOMIC DNA]</scope>
    <source>
        <strain evidence="4 5">SHSM-M15</strain>
    </source>
</reference>